<name>A0A7W5ADR9_9ACTN</name>
<dbReference type="RefSeq" id="WP_183218614.1">
    <property type="nucleotide sequence ID" value="NZ_BMPW01000008.1"/>
</dbReference>
<proteinExistence type="predicted"/>
<gene>
    <name evidence="2" type="ORF">FHR83_001975</name>
</gene>
<sequence length="275" mass="30282">MTASVDDYLWFGEDCPFGLNFCVTLVRGLTPDQVIAAFDGSEAVDITGAHRLERAADQVGYPDPIGEDGAFYADLDSGLDFIAACDVGGWTLITEPNGFRCSTEESARLLSASGELVSFYFNENTDPVLRWARDGETLLTFDPSGGAGWREGSDPDRLVPVLEALGFDLSTEEYDPADPRWQYDEAWQARTLALMQHMTGVRLDADLLENATFRCAAVPDPHSLTWMRANPDRIGPLTVEQLAVQARGRLAAYAADPDRDEDDEWGEDGDEWDAE</sequence>
<dbReference type="AlphaFoldDB" id="A0A7W5ADR9"/>
<protein>
    <submittedName>
        <fullName evidence="2">Uncharacterized protein</fullName>
    </submittedName>
</protein>
<evidence type="ECO:0000256" key="1">
    <source>
        <dbReference type="SAM" id="MobiDB-lite"/>
    </source>
</evidence>
<accession>A0A7W5ADR9</accession>
<dbReference type="InterPro" id="IPR045592">
    <property type="entry name" value="DUF6461"/>
</dbReference>
<reference evidence="2 3" key="1">
    <citation type="submission" date="2020-08" db="EMBL/GenBank/DDBJ databases">
        <title>Genomic Encyclopedia of Type Strains, Phase III (KMG-III): the genomes of soil and plant-associated and newly described type strains.</title>
        <authorList>
            <person name="Whitman W."/>
        </authorList>
    </citation>
    <scope>NUCLEOTIDE SEQUENCE [LARGE SCALE GENOMIC DNA]</scope>
    <source>
        <strain evidence="2 3">CECT 3287</strain>
    </source>
</reference>
<keyword evidence="3" id="KW-1185">Reference proteome</keyword>
<dbReference type="EMBL" id="JACHXF010000003">
    <property type="protein sequence ID" value="MBB3094323.1"/>
    <property type="molecule type" value="Genomic_DNA"/>
</dbReference>
<evidence type="ECO:0000313" key="2">
    <source>
        <dbReference type="EMBL" id="MBB3094323.1"/>
    </source>
</evidence>
<dbReference type="Proteomes" id="UP000590749">
    <property type="component" value="Unassembled WGS sequence"/>
</dbReference>
<evidence type="ECO:0000313" key="3">
    <source>
        <dbReference type="Proteomes" id="UP000590749"/>
    </source>
</evidence>
<feature type="region of interest" description="Disordered" evidence="1">
    <location>
        <begin position="252"/>
        <end position="275"/>
    </location>
</feature>
<organism evidence="2 3">
    <name type="scientific">Actinoplanes campanulatus</name>
    <dbReference type="NCBI Taxonomy" id="113559"/>
    <lineage>
        <taxon>Bacteria</taxon>
        <taxon>Bacillati</taxon>
        <taxon>Actinomycetota</taxon>
        <taxon>Actinomycetes</taxon>
        <taxon>Micromonosporales</taxon>
        <taxon>Micromonosporaceae</taxon>
        <taxon>Actinoplanes</taxon>
    </lineage>
</organism>
<dbReference type="Pfam" id="PF20062">
    <property type="entry name" value="DUF6461"/>
    <property type="match status" value="1"/>
</dbReference>
<comment type="caution">
    <text evidence="2">The sequence shown here is derived from an EMBL/GenBank/DDBJ whole genome shotgun (WGS) entry which is preliminary data.</text>
</comment>
<feature type="compositionally biased region" description="Acidic residues" evidence="1">
    <location>
        <begin position="258"/>
        <end position="275"/>
    </location>
</feature>